<accession>A0ABP6ZC70</accession>
<dbReference type="SMART" id="SM00345">
    <property type="entry name" value="HTH_GNTR"/>
    <property type="match status" value="1"/>
</dbReference>
<keyword evidence="2" id="KW-0663">Pyridoxal phosphate</keyword>
<dbReference type="InterPro" id="IPR036390">
    <property type="entry name" value="WH_DNA-bd_sf"/>
</dbReference>
<keyword evidence="4" id="KW-0238">DNA-binding</keyword>
<sequence length="480" mass="50735">MTLEHLTALLAGWQDGAGPLYLRLAGALRVLAERGTVCTGIRLPSERALAAALHVSRNTVTTAYGRLRDDGWLVGGRGTVARVGAVAPRTPGGDETPDDPLAGLFPPGRAPRLDLTLADPDAAPAVLDGLAQPRLLLPSPAAHASGYHPAGHPVLLEAIARKLRGDGIDAHPEEIVVTNGAQQALALAAEVLYRPRRPFAVEAVTYPGIIDAVRRRGRGQLIALPVEDSGLEAEAAARLIRATSPAAVFLTAFHNPTGYAVDRNGADALLTAAQTAGSAIVEDRVLADLPLDGQGPPVPLAALRPGTAVLTVGSLSKVFWGGLRIGWIHTNRTLAAHLRVRRRALDLGSAAPMQLLAAWLLDQHYRETRQWRIARLRSSLAALTGAISAADLGWRYRVPKGGPNLWVRLPRPVAQSFAGQAAQGGVPIAAGATFAATPGMAGEMIRIPFFPPPEELTAAVDLLAAIWRRQTQQAKRPLLR</sequence>
<dbReference type="Proteomes" id="UP001500630">
    <property type="component" value="Unassembled WGS sequence"/>
</dbReference>
<dbReference type="PANTHER" id="PTHR46577">
    <property type="entry name" value="HTH-TYPE TRANSCRIPTIONAL REGULATORY PROTEIN GABR"/>
    <property type="match status" value="1"/>
</dbReference>
<dbReference type="InterPro" id="IPR015421">
    <property type="entry name" value="PyrdxlP-dep_Trfase_major"/>
</dbReference>
<gene>
    <name evidence="7" type="ORF">GCM10022419_106540</name>
</gene>
<dbReference type="InterPro" id="IPR036388">
    <property type="entry name" value="WH-like_DNA-bd_sf"/>
</dbReference>
<protein>
    <submittedName>
        <fullName evidence="7">PLP-dependent aminotransferase family protein</fullName>
    </submittedName>
</protein>
<keyword evidence="7" id="KW-0032">Aminotransferase</keyword>
<dbReference type="InterPro" id="IPR000524">
    <property type="entry name" value="Tscrpt_reg_HTH_GntR"/>
</dbReference>
<evidence type="ECO:0000313" key="8">
    <source>
        <dbReference type="Proteomes" id="UP001500630"/>
    </source>
</evidence>
<organism evidence="7 8">
    <name type="scientific">Nonomuraea rosea</name>
    <dbReference type="NCBI Taxonomy" id="638574"/>
    <lineage>
        <taxon>Bacteria</taxon>
        <taxon>Bacillati</taxon>
        <taxon>Actinomycetota</taxon>
        <taxon>Actinomycetes</taxon>
        <taxon>Streptosporangiales</taxon>
        <taxon>Streptosporangiaceae</taxon>
        <taxon>Nonomuraea</taxon>
    </lineage>
</organism>
<dbReference type="InterPro" id="IPR015424">
    <property type="entry name" value="PyrdxlP-dep_Trfase"/>
</dbReference>
<evidence type="ECO:0000256" key="4">
    <source>
        <dbReference type="ARBA" id="ARBA00023125"/>
    </source>
</evidence>
<evidence type="ECO:0000256" key="2">
    <source>
        <dbReference type="ARBA" id="ARBA00022898"/>
    </source>
</evidence>
<keyword evidence="7" id="KW-0808">Transferase</keyword>
<dbReference type="CDD" id="cd07377">
    <property type="entry name" value="WHTH_GntR"/>
    <property type="match status" value="1"/>
</dbReference>
<dbReference type="EMBL" id="BAABDQ010000039">
    <property type="protein sequence ID" value="GAA3604510.1"/>
    <property type="molecule type" value="Genomic_DNA"/>
</dbReference>
<dbReference type="SUPFAM" id="SSF53383">
    <property type="entry name" value="PLP-dependent transferases"/>
    <property type="match status" value="1"/>
</dbReference>
<dbReference type="GO" id="GO:0008483">
    <property type="term" value="F:transaminase activity"/>
    <property type="evidence" value="ECO:0007669"/>
    <property type="project" value="UniProtKB-KW"/>
</dbReference>
<dbReference type="Pfam" id="PF00392">
    <property type="entry name" value="GntR"/>
    <property type="match status" value="1"/>
</dbReference>
<evidence type="ECO:0000256" key="5">
    <source>
        <dbReference type="ARBA" id="ARBA00023163"/>
    </source>
</evidence>
<keyword evidence="3" id="KW-0805">Transcription regulation</keyword>
<evidence type="ECO:0000313" key="7">
    <source>
        <dbReference type="EMBL" id="GAA3604510.1"/>
    </source>
</evidence>
<evidence type="ECO:0000256" key="3">
    <source>
        <dbReference type="ARBA" id="ARBA00023015"/>
    </source>
</evidence>
<dbReference type="CDD" id="cd00609">
    <property type="entry name" value="AAT_like"/>
    <property type="match status" value="1"/>
</dbReference>
<dbReference type="Gene3D" id="1.10.10.10">
    <property type="entry name" value="Winged helix-like DNA-binding domain superfamily/Winged helix DNA-binding domain"/>
    <property type="match status" value="1"/>
</dbReference>
<dbReference type="PRINTS" id="PR00035">
    <property type="entry name" value="HTHGNTR"/>
</dbReference>
<keyword evidence="8" id="KW-1185">Reference proteome</keyword>
<feature type="domain" description="HTH gntR-type" evidence="6">
    <location>
        <begin position="18"/>
        <end position="90"/>
    </location>
</feature>
<reference evidence="8" key="1">
    <citation type="journal article" date="2019" name="Int. J. Syst. Evol. Microbiol.">
        <title>The Global Catalogue of Microorganisms (GCM) 10K type strain sequencing project: providing services to taxonomists for standard genome sequencing and annotation.</title>
        <authorList>
            <consortium name="The Broad Institute Genomics Platform"/>
            <consortium name="The Broad Institute Genome Sequencing Center for Infectious Disease"/>
            <person name="Wu L."/>
            <person name="Ma J."/>
        </authorList>
    </citation>
    <scope>NUCLEOTIDE SEQUENCE [LARGE SCALE GENOMIC DNA]</scope>
    <source>
        <strain evidence="8">JCM 17326</strain>
    </source>
</reference>
<dbReference type="PROSITE" id="PS50949">
    <property type="entry name" value="HTH_GNTR"/>
    <property type="match status" value="1"/>
</dbReference>
<dbReference type="Pfam" id="PF00155">
    <property type="entry name" value="Aminotran_1_2"/>
    <property type="match status" value="1"/>
</dbReference>
<name>A0ABP6ZC70_9ACTN</name>
<evidence type="ECO:0000256" key="1">
    <source>
        <dbReference type="ARBA" id="ARBA00005384"/>
    </source>
</evidence>
<dbReference type="InterPro" id="IPR051446">
    <property type="entry name" value="HTH_trans_reg/aminotransferase"/>
</dbReference>
<comment type="similarity">
    <text evidence="1">In the C-terminal section; belongs to the class-I pyridoxal-phosphate-dependent aminotransferase family.</text>
</comment>
<proteinExistence type="inferred from homology"/>
<dbReference type="Gene3D" id="3.40.640.10">
    <property type="entry name" value="Type I PLP-dependent aspartate aminotransferase-like (Major domain)"/>
    <property type="match status" value="1"/>
</dbReference>
<dbReference type="PANTHER" id="PTHR46577:SF1">
    <property type="entry name" value="HTH-TYPE TRANSCRIPTIONAL REGULATORY PROTEIN GABR"/>
    <property type="match status" value="1"/>
</dbReference>
<comment type="caution">
    <text evidence="7">The sequence shown here is derived from an EMBL/GenBank/DDBJ whole genome shotgun (WGS) entry which is preliminary data.</text>
</comment>
<dbReference type="SUPFAM" id="SSF46785">
    <property type="entry name" value="Winged helix' DNA-binding domain"/>
    <property type="match status" value="1"/>
</dbReference>
<dbReference type="InterPro" id="IPR004839">
    <property type="entry name" value="Aminotransferase_I/II_large"/>
</dbReference>
<evidence type="ECO:0000259" key="6">
    <source>
        <dbReference type="PROSITE" id="PS50949"/>
    </source>
</evidence>
<keyword evidence="5" id="KW-0804">Transcription</keyword>